<dbReference type="GO" id="GO:0016779">
    <property type="term" value="F:nucleotidyltransferase activity"/>
    <property type="evidence" value="ECO:0007669"/>
    <property type="project" value="UniProtKB-KW"/>
</dbReference>
<evidence type="ECO:0000256" key="18">
    <source>
        <dbReference type="SAM" id="MobiDB-lite"/>
    </source>
</evidence>
<comment type="catalytic activity">
    <reaction evidence="3">
        <text>adenosylcob(III)inamide + GTP = adenosylcob(III)inamide phosphate + GDP + H(+)</text>
        <dbReference type="Rhea" id="RHEA:15765"/>
        <dbReference type="ChEBI" id="CHEBI:2480"/>
        <dbReference type="ChEBI" id="CHEBI:15378"/>
        <dbReference type="ChEBI" id="CHEBI:37565"/>
        <dbReference type="ChEBI" id="CHEBI:58189"/>
        <dbReference type="ChEBI" id="CHEBI:58502"/>
        <dbReference type="EC" id="2.7.1.156"/>
    </reaction>
</comment>
<dbReference type="SUPFAM" id="SSF52540">
    <property type="entry name" value="P-loop containing nucleoside triphosphate hydrolases"/>
    <property type="match status" value="1"/>
</dbReference>
<organism evidence="19 20">
    <name type="scientific">Taurinivorans muris</name>
    <dbReference type="NCBI Taxonomy" id="2787751"/>
    <lineage>
        <taxon>Bacteria</taxon>
        <taxon>Pseudomonadati</taxon>
        <taxon>Thermodesulfobacteriota</taxon>
        <taxon>Desulfovibrionia</taxon>
        <taxon>Desulfovibrionales</taxon>
        <taxon>Desulfovibrionaceae</taxon>
        <taxon>Taurinivorans</taxon>
    </lineage>
</organism>
<accession>A0ABY5Y249</accession>
<dbReference type="Pfam" id="PF02283">
    <property type="entry name" value="CobU"/>
    <property type="match status" value="1"/>
</dbReference>
<dbReference type="RefSeq" id="WP_334315186.1">
    <property type="nucleotide sequence ID" value="NZ_CP065938.1"/>
</dbReference>
<evidence type="ECO:0000256" key="13">
    <source>
        <dbReference type="ARBA" id="ARBA00022777"/>
    </source>
</evidence>
<evidence type="ECO:0000256" key="9">
    <source>
        <dbReference type="ARBA" id="ARBA00012523"/>
    </source>
</evidence>
<evidence type="ECO:0000256" key="12">
    <source>
        <dbReference type="ARBA" id="ARBA00022741"/>
    </source>
</evidence>
<proteinExistence type="inferred from homology"/>
<dbReference type="InterPro" id="IPR027417">
    <property type="entry name" value="P-loop_NTPase"/>
</dbReference>
<evidence type="ECO:0000256" key="15">
    <source>
        <dbReference type="ARBA" id="ARBA00023134"/>
    </source>
</evidence>
<comment type="pathway">
    <text evidence="6">Cofactor biosynthesis; adenosylcobalamin biosynthesis; adenosylcobalamin from cob(II)yrinate a,c-diamide: step 5/7.</text>
</comment>
<keyword evidence="11" id="KW-0808">Transferase</keyword>
<dbReference type="GO" id="GO:0016301">
    <property type="term" value="F:kinase activity"/>
    <property type="evidence" value="ECO:0007669"/>
    <property type="project" value="UniProtKB-KW"/>
</dbReference>
<feature type="compositionally biased region" description="Polar residues" evidence="18">
    <location>
        <begin position="59"/>
        <end position="73"/>
    </location>
</feature>
<keyword evidence="10" id="KW-0169">Cobalamin biosynthesis</keyword>
<keyword evidence="19" id="KW-0548">Nucleotidyltransferase</keyword>
<evidence type="ECO:0000256" key="16">
    <source>
        <dbReference type="ARBA" id="ARBA00029570"/>
    </source>
</evidence>
<evidence type="ECO:0000256" key="4">
    <source>
        <dbReference type="ARBA" id="ARBA00003889"/>
    </source>
</evidence>
<evidence type="ECO:0000256" key="3">
    <source>
        <dbReference type="ARBA" id="ARBA00001522"/>
    </source>
</evidence>
<dbReference type="InterPro" id="IPR003203">
    <property type="entry name" value="CobU/CobP"/>
</dbReference>
<keyword evidence="14" id="KW-0067">ATP-binding</keyword>
<evidence type="ECO:0000256" key="1">
    <source>
        <dbReference type="ARBA" id="ARBA00000312"/>
    </source>
</evidence>
<evidence type="ECO:0000256" key="6">
    <source>
        <dbReference type="ARBA" id="ARBA00005159"/>
    </source>
</evidence>
<comment type="function">
    <text evidence="4">Catalyzes ATP-dependent phosphorylation of adenosylcobinamide and addition of GMP to adenosylcobinamide phosphate.</text>
</comment>
<sequence length="211" mass="23401">MNKCLVFDKRLDVADLKPRSLLCVGGTRSGKSDFALHYAQNVQGPKTFIATMQKSFAAPQENSEQGNSAGQQKESTDKEIQKRILDHQKQRNSTWVTIEEPYDLISAANLAKRNNSKIIVIDCISLWLSNLLLANETEEAILKKTNDVAKMISDTQIPLVLVSNEVGMGIVPIYEEARIFRDMQGKANQIFAEACEAVITFSCGIPILIKG</sequence>
<comment type="similarity">
    <text evidence="7">Belongs to the CobU/CobP family.</text>
</comment>
<evidence type="ECO:0000256" key="7">
    <source>
        <dbReference type="ARBA" id="ARBA00007490"/>
    </source>
</evidence>
<dbReference type="PIRSF" id="PIRSF006135">
    <property type="entry name" value="CobU"/>
    <property type="match status" value="1"/>
</dbReference>
<keyword evidence="15" id="KW-0342">GTP-binding</keyword>
<comment type="catalytic activity">
    <reaction evidence="1">
        <text>adenosylcob(III)inamide + ATP = adenosylcob(III)inamide phosphate + ADP + H(+)</text>
        <dbReference type="Rhea" id="RHEA:15769"/>
        <dbReference type="ChEBI" id="CHEBI:2480"/>
        <dbReference type="ChEBI" id="CHEBI:15378"/>
        <dbReference type="ChEBI" id="CHEBI:30616"/>
        <dbReference type="ChEBI" id="CHEBI:58502"/>
        <dbReference type="ChEBI" id="CHEBI:456216"/>
        <dbReference type="EC" id="2.7.1.156"/>
    </reaction>
</comment>
<dbReference type="PANTHER" id="PTHR34848">
    <property type="match status" value="1"/>
</dbReference>
<dbReference type="EC" id="2.7.1.156" evidence="8"/>
<dbReference type="PANTHER" id="PTHR34848:SF1">
    <property type="entry name" value="BIFUNCTIONAL ADENOSYLCOBALAMIN BIOSYNTHESIS PROTEIN COBU"/>
    <property type="match status" value="1"/>
</dbReference>
<evidence type="ECO:0000313" key="19">
    <source>
        <dbReference type="EMBL" id="UWX05601.1"/>
    </source>
</evidence>
<evidence type="ECO:0000256" key="8">
    <source>
        <dbReference type="ARBA" id="ARBA00012016"/>
    </source>
</evidence>
<evidence type="ECO:0000256" key="17">
    <source>
        <dbReference type="ARBA" id="ARBA00030571"/>
    </source>
</evidence>
<evidence type="ECO:0000256" key="14">
    <source>
        <dbReference type="ARBA" id="ARBA00022840"/>
    </source>
</evidence>
<evidence type="ECO:0000256" key="10">
    <source>
        <dbReference type="ARBA" id="ARBA00022573"/>
    </source>
</evidence>
<evidence type="ECO:0000256" key="5">
    <source>
        <dbReference type="ARBA" id="ARBA00004692"/>
    </source>
</evidence>
<keyword evidence="12" id="KW-0547">Nucleotide-binding</keyword>
<dbReference type="EC" id="2.7.7.62" evidence="9"/>
<protein>
    <recommendedName>
        <fullName evidence="16">Adenosylcobinamide kinase</fullName>
        <ecNumber evidence="8">2.7.1.156</ecNumber>
        <ecNumber evidence="9">2.7.7.62</ecNumber>
    </recommendedName>
    <alternativeName>
        <fullName evidence="17">Adenosylcobinamide-phosphate guanylyltransferase</fullName>
    </alternativeName>
</protein>
<keyword evidence="13 19" id="KW-0418">Kinase</keyword>
<evidence type="ECO:0000313" key="20">
    <source>
        <dbReference type="Proteomes" id="UP001058120"/>
    </source>
</evidence>
<comment type="catalytic activity">
    <reaction evidence="2">
        <text>adenosylcob(III)inamide phosphate + GTP + H(+) = adenosylcob(III)inamide-GDP + diphosphate</text>
        <dbReference type="Rhea" id="RHEA:22712"/>
        <dbReference type="ChEBI" id="CHEBI:15378"/>
        <dbReference type="ChEBI" id="CHEBI:33019"/>
        <dbReference type="ChEBI" id="CHEBI:37565"/>
        <dbReference type="ChEBI" id="CHEBI:58502"/>
        <dbReference type="ChEBI" id="CHEBI:60487"/>
        <dbReference type="EC" id="2.7.7.62"/>
    </reaction>
</comment>
<dbReference type="Gene3D" id="3.40.50.300">
    <property type="entry name" value="P-loop containing nucleotide triphosphate hydrolases"/>
    <property type="match status" value="1"/>
</dbReference>
<gene>
    <name evidence="19" type="ORF">JBF11_09165</name>
</gene>
<name>A0ABY5Y249_9BACT</name>
<evidence type="ECO:0000256" key="2">
    <source>
        <dbReference type="ARBA" id="ARBA00000711"/>
    </source>
</evidence>
<dbReference type="EMBL" id="CP065938">
    <property type="protein sequence ID" value="UWX05601.1"/>
    <property type="molecule type" value="Genomic_DNA"/>
</dbReference>
<keyword evidence="20" id="KW-1185">Reference proteome</keyword>
<dbReference type="CDD" id="cd00544">
    <property type="entry name" value="CobU"/>
    <property type="match status" value="1"/>
</dbReference>
<feature type="region of interest" description="Disordered" evidence="18">
    <location>
        <begin position="59"/>
        <end position="80"/>
    </location>
</feature>
<dbReference type="Proteomes" id="UP001058120">
    <property type="component" value="Chromosome"/>
</dbReference>
<comment type="pathway">
    <text evidence="5">Cofactor biosynthesis; adenosylcobalamin biosynthesis; adenosylcobalamin from cob(II)yrinate a,c-diamide: step 6/7.</text>
</comment>
<reference evidence="19" key="1">
    <citation type="submission" date="2020-12" db="EMBL/GenBank/DDBJ databases">
        <title>Taurinivorans muris gen. nov., sp. nov., fundamental and realized metabolic niche of a ubiquitous sulfidogenic bacterium in the murine intestine.</title>
        <authorList>
            <person name="Ye H."/>
            <person name="Hanson B.T."/>
            <person name="Loy A."/>
        </authorList>
    </citation>
    <scope>NUCLEOTIDE SEQUENCE</scope>
    <source>
        <strain evidence="19">LT0009</strain>
    </source>
</reference>
<evidence type="ECO:0000256" key="11">
    <source>
        <dbReference type="ARBA" id="ARBA00022679"/>
    </source>
</evidence>